<feature type="transmembrane region" description="Helical" evidence="1">
    <location>
        <begin position="80"/>
        <end position="104"/>
    </location>
</feature>
<proteinExistence type="predicted"/>
<organism evidence="2 3">
    <name type="scientific">Sphaerosporella brunnea</name>
    <dbReference type="NCBI Taxonomy" id="1250544"/>
    <lineage>
        <taxon>Eukaryota</taxon>
        <taxon>Fungi</taxon>
        <taxon>Dikarya</taxon>
        <taxon>Ascomycota</taxon>
        <taxon>Pezizomycotina</taxon>
        <taxon>Pezizomycetes</taxon>
        <taxon>Pezizales</taxon>
        <taxon>Pyronemataceae</taxon>
        <taxon>Sphaerosporella</taxon>
    </lineage>
</organism>
<accession>A0A5J5EWL1</accession>
<comment type="caution">
    <text evidence="2">The sequence shown here is derived from an EMBL/GenBank/DDBJ whole genome shotgun (WGS) entry which is preliminary data.</text>
</comment>
<evidence type="ECO:0000313" key="2">
    <source>
        <dbReference type="EMBL" id="KAA8905581.1"/>
    </source>
</evidence>
<reference evidence="2 3" key="1">
    <citation type="submission" date="2019-09" db="EMBL/GenBank/DDBJ databases">
        <title>Draft genome of the ectomycorrhizal ascomycete Sphaerosporella brunnea.</title>
        <authorList>
            <consortium name="DOE Joint Genome Institute"/>
            <person name="Benucci G.M."/>
            <person name="Marozzi G."/>
            <person name="Antonielli L."/>
            <person name="Sanchez S."/>
            <person name="Marco P."/>
            <person name="Wang X."/>
            <person name="Falini L.B."/>
            <person name="Barry K."/>
            <person name="Haridas S."/>
            <person name="Lipzen A."/>
            <person name="Labutti K."/>
            <person name="Grigoriev I.V."/>
            <person name="Murat C."/>
            <person name="Martin F."/>
            <person name="Albertini E."/>
            <person name="Donnini D."/>
            <person name="Bonito G."/>
        </authorList>
    </citation>
    <scope>NUCLEOTIDE SEQUENCE [LARGE SCALE GENOMIC DNA]</scope>
    <source>
        <strain evidence="2 3">Sb_GMNB300</strain>
    </source>
</reference>
<dbReference type="AlphaFoldDB" id="A0A5J5EWL1"/>
<dbReference type="EMBL" id="VXIS01000098">
    <property type="protein sequence ID" value="KAA8905581.1"/>
    <property type="molecule type" value="Genomic_DNA"/>
</dbReference>
<keyword evidence="1" id="KW-0472">Membrane</keyword>
<gene>
    <name evidence="2" type="ORF">FN846DRAFT_745142</name>
</gene>
<keyword evidence="1" id="KW-1133">Transmembrane helix</keyword>
<dbReference type="InParanoid" id="A0A5J5EWL1"/>
<name>A0A5J5EWL1_9PEZI</name>
<sequence>MGRGASLLYLSLAWRRPKFADDTKMWRRVKPTGLARRSFNPTAIMQDTPREGRILWIDPTSFLLCSIPPTKIMWVFFKRAYVSLGQAIGCSVGCFHFWSGAVLLRLHRRSYSGFAGSLAFAGGLAQAPPPVWLKLLPEDQARRPPHSS</sequence>
<evidence type="ECO:0000313" key="3">
    <source>
        <dbReference type="Proteomes" id="UP000326924"/>
    </source>
</evidence>
<dbReference type="Proteomes" id="UP000326924">
    <property type="component" value="Unassembled WGS sequence"/>
</dbReference>
<keyword evidence="1" id="KW-0812">Transmembrane</keyword>
<keyword evidence="3" id="KW-1185">Reference proteome</keyword>
<evidence type="ECO:0000256" key="1">
    <source>
        <dbReference type="SAM" id="Phobius"/>
    </source>
</evidence>
<protein>
    <submittedName>
        <fullName evidence="2">Uncharacterized protein</fullName>
    </submittedName>
</protein>